<comment type="caution">
    <text evidence="1">The sequence shown here is derived from an EMBL/GenBank/DDBJ whole genome shotgun (WGS) entry which is preliminary data.</text>
</comment>
<dbReference type="AlphaFoldDB" id="A0ABD3UXM1"/>
<reference evidence="1 2" key="1">
    <citation type="submission" date="2024-11" db="EMBL/GenBank/DDBJ databases">
        <title>Chromosome-level genome assembly of the freshwater bivalve Anodonta woodiana.</title>
        <authorList>
            <person name="Chen X."/>
        </authorList>
    </citation>
    <scope>NUCLEOTIDE SEQUENCE [LARGE SCALE GENOMIC DNA]</scope>
    <source>
        <strain evidence="1">MN2024</strain>
        <tissue evidence="1">Gills</tissue>
    </source>
</reference>
<dbReference type="EMBL" id="JBJQND010000014">
    <property type="protein sequence ID" value="KAL3854196.1"/>
    <property type="molecule type" value="Genomic_DNA"/>
</dbReference>
<keyword evidence="2" id="KW-1185">Reference proteome</keyword>
<evidence type="ECO:0000313" key="2">
    <source>
        <dbReference type="Proteomes" id="UP001634394"/>
    </source>
</evidence>
<organism evidence="1 2">
    <name type="scientific">Sinanodonta woodiana</name>
    <name type="common">Chinese pond mussel</name>
    <name type="synonym">Anodonta woodiana</name>
    <dbReference type="NCBI Taxonomy" id="1069815"/>
    <lineage>
        <taxon>Eukaryota</taxon>
        <taxon>Metazoa</taxon>
        <taxon>Spiralia</taxon>
        <taxon>Lophotrochozoa</taxon>
        <taxon>Mollusca</taxon>
        <taxon>Bivalvia</taxon>
        <taxon>Autobranchia</taxon>
        <taxon>Heteroconchia</taxon>
        <taxon>Palaeoheterodonta</taxon>
        <taxon>Unionida</taxon>
        <taxon>Unionoidea</taxon>
        <taxon>Unionidae</taxon>
        <taxon>Unioninae</taxon>
        <taxon>Sinanodonta</taxon>
    </lineage>
</organism>
<proteinExistence type="predicted"/>
<evidence type="ECO:0000313" key="1">
    <source>
        <dbReference type="EMBL" id="KAL3854196.1"/>
    </source>
</evidence>
<protein>
    <submittedName>
        <fullName evidence="1">Uncharacterized protein</fullName>
    </submittedName>
</protein>
<dbReference type="Proteomes" id="UP001634394">
    <property type="component" value="Unassembled WGS sequence"/>
</dbReference>
<name>A0ABD3UXM1_SINWO</name>
<accession>A0ABD3UXM1</accession>
<gene>
    <name evidence="1" type="ORF">ACJMK2_013474</name>
</gene>
<sequence length="109" mass="12807">MANKNITSNASTQHFIRKSNKRMKTSYTYADAEEENLKLENKTIELETIKLGNAIVKLDLEIIRLKKENEIIQSIDPNLSFKKEILLLKKETFLQQPTEMCFIEQYKKI</sequence>